<reference evidence="1" key="1">
    <citation type="submission" date="2014-05" db="EMBL/GenBank/DDBJ databases">
        <authorList>
            <person name="Chronopoulou M."/>
        </authorList>
    </citation>
    <scope>NUCLEOTIDE SEQUENCE</scope>
    <source>
        <tissue evidence="1">Whole organism</tissue>
    </source>
</reference>
<dbReference type="AlphaFoldDB" id="A0A0K2T1R4"/>
<accession>A0A0K2T1R4</accession>
<dbReference type="EMBL" id="HACA01002171">
    <property type="protein sequence ID" value="CDW19532.1"/>
    <property type="molecule type" value="Transcribed_RNA"/>
</dbReference>
<name>A0A0K2T1R4_LEPSM</name>
<protein>
    <submittedName>
        <fullName evidence="1">Uncharacterized protein</fullName>
    </submittedName>
</protein>
<evidence type="ECO:0000313" key="1">
    <source>
        <dbReference type="EMBL" id="CDW19532.1"/>
    </source>
</evidence>
<sequence length="44" mass="4824">CSYNLGTPLISQSTNFFLVEKISDKVKLVSGWAPLLILEKGIIS</sequence>
<feature type="non-terminal residue" evidence="1">
    <location>
        <position position="1"/>
    </location>
</feature>
<organism evidence="1">
    <name type="scientific">Lepeophtheirus salmonis</name>
    <name type="common">Salmon louse</name>
    <name type="synonym">Caligus salmonis</name>
    <dbReference type="NCBI Taxonomy" id="72036"/>
    <lineage>
        <taxon>Eukaryota</taxon>
        <taxon>Metazoa</taxon>
        <taxon>Ecdysozoa</taxon>
        <taxon>Arthropoda</taxon>
        <taxon>Crustacea</taxon>
        <taxon>Multicrustacea</taxon>
        <taxon>Hexanauplia</taxon>
        <taxon>Copepoda</taxon>
        <taxon>Siphonostomatoida</taxon>
        <taxon>Caligidae</taxon>
        <taxon>Lepeophtheirus</taxon>
    </lineage>
</organism>
<proteinExistence type="predicted"/>